<protein>
    <submittedName>
        <fullName evidence="2">Antibiotic biosynthesis monooxygenase</fullName>
    </submittedName>
</protein>
<name>A0A1Y2MX95_PSEAH</name>
<dbReference type="Proteomes" id="UP000194360">
    <property type="component" value="Unassembled WGS sequence"/>
</dbReference>
<dbReference type="RefSeq" id="WP_085913746.1">
    <property type="nucleotide sequence ID" value="NZ_AP018920.1"/>
</dbReference>
<keyword evidence="2" id="KW-0560">Oxidoreductase</keyword>
<reference evidence="2 3" key="1">
    <citation type="submission" date="2016-09" db="EMBL/GenBank/DDBJ databases">
        <title>Pseudonocardia autotrophica DSM535, a candidate organism with high potential of specific P450 cytochromes.</title>
        <authorList>
            <person name="Grumaz C."/>
            <person name="Vainshtein Y."/>
            <person name="Kirstahler P."/>
            <person name="Sohn K."/>
        </authorList>
    </citation>
    <scope>NUCLEOTIDE SEQUENCE [LARGE SCALE GENOMIC DNA]</scope>
    <source>
        <strain evidence="2 3">DSM 535</strain>
    </source>
</reference>
<evidence type="ECO:0000259" key="1">
    <source>
        <dbReference type="PROSITE" id="PS51725"/>
    </source>
</evidence>
<dbReference type="EMBL" id="MIGB01000018">
    <property type="protein sequence ID" value="OSY39268.1"/>
    <property type="molecule type" value="Genomic_DNA"/>
</dbReference>
<sequence length="105" mass="10876">METSERVGRYVRMVAVEGQGPELAAALLRVADGMAAQPGCLTYVVNAAPDEPDTVWVTEVWSDAEASDAALNRDIGEAGLGAVLELLAAPPDYIEVTPLGGPGLP</sequence>
<dbReference type="PROSITE" id="PS51725">
    <property type="entry name" value="ABM"/>
    <property type="match status" value="1"/>
</dbReference>
<keyword evidence="3" id="KW-1185">Reference proteome</keyword>
<dbReference type="Pfam" id="PF03992">
    <property type="entry name" value="ABM"/>
    <property type="match status" value="1"/>
</dbReference>
<accession>A0A1Y2MX95</accession>
<dbReference type="AlphaFoldDB" id="A0A1Y2MX95"/>
<proteinExistence type="predicted"/>
<evidence type="ECO:0000313" key="3">
    <source>
        <dbReference type="Proteomes" id="UP000194360"/>
    </source>
</evidence>
<feature type="domain" description="ABM" evidence="1">
    <location>
        <begin position="7"/>
        <end position="96"/>
    </location>
</feature>
<dbReference type="OrthoDB" id="165368at2"/>
<evidence type="ECO:0000313" key="2">
    <source>
        <dbReference type="EMBL" id="OSY39268.1"/>
    </source>
</evidence>
<dbReference type="GO" id="GO:0004497">
    <property type="term" value="F:monooxygenase activity"/>
    <property type="evidence" value="ECO:0007669"/>
    <property type="project" value="UniProtKB-KW"/>
</dbReference>
<comment type="caution">
    <text evidence="2">The sequence shown here is derived from an EMBL/GenBank/DDBJ whole genome shotgun (WGS) entry which is preliminary data.</text>
</comment>
<keyword evidence="2" id="KW-0503">Monooxygenase</keyword>
<dbReference type="SUPFAM" id="SSF54909">
    <property type="entry name" value="Dimeric alpha+beta barrel"/>
    <property type="match status" value="1"/>
</dbReference>
<dbReference type="InterPro" id="IPR011008">
    <property type="entry name" value="Dimeric_a/b-barrel"/>
</dbReference>
<gene>
    <name evidence="2" type="ORF">BG845_03541</name>
</gene>
<organism evidence="2 3">
    <name type="scientific">Pseudonocardia autotrophica</name>
    <name type="common">Amycolata autotrophica</name>
    <name type="synonym">Nocardia autotrophica</name>
    <dbReference type="NCBI Taxonomy" id="2074"/>
    <lineage>
        <taxon>Bacteria</taxon>
        <taxon>Bacillati</taxon>
        <taxon>Actinomycetota</taxon>
        <taxon>Actinomycetes</taxon>
        <taxon>Pseudonocardiales</taxon>
        <taxon>Pseudonocardiaceae</taxon>
        <taxon>Pseudonocardia</taxon>
    </lineage>
</organism>
<dbReference type="InterPro" id="IPR007138">
    <property type="entry name" value="ABM_dom"/>
</dbReference>
<dbReference type="Gene3D" id="3.30.70.100">
    <property type="match status" value="1"/>
</dbReference>